<dbReference type="PROSITE" id="PS00107">
    <property type="entry name" value="PROTEIN_KINASE_ATP"/>
    <property type="match status" value="1"/>
</dbReference>
<dbReference type="PROSITE" id="PS50011">
    <property type="entry name" value="PROTEIN_KINASE_DOM"/>
    <property type="match status" value="1"/>
</dbReference>
<name>A0A494YXI4_9BACI</name>
<dbReference type="InterPro" id="IPR011009">
    <property type="entry name" value="Kinase-like_dom_sf"/>
</dbReference>
<keyword evidence="1" id="KW-0547">Nucleotide-binding</keyword>
<keyword evidence="3" id="KW-0808">Transferase</keyword>
<dbReference type="Pfam" id="PF00069">
    <property type="entry name" value="Pkinase"/>
    <property type="match status" value="1"/>
</dbReference>
<evidence type="ECO:0000259" key="2">
    <source>
        <dbReference type="PROSITE" id="PS50011"/>
    </source>
</evidence>
<accession>A0A494YXI4</accession>
<dbReference type="AlphaFoldDB" id="A0A494YXI4"/>
<keyword evidence="3" id="KW-0418">Kinase</keyword>
<proteinExistence type="predicted"/>
<feature type="binding site" evidence="1">
    <location>
        <position position="55"/>
    </location>
    <ligand>
        <name>ATP</name>
        <dbReference type="ChEBI" id="CHEBI:30616"/>
    </ligand>
</feature>
<dbReference type="SUPFAM" id="SSF56112">
    <property type="entry name" value="Protein kinase-like (PK-like)"/>
    <property type="match status" value="1"/>
</dbReference>
<dbReference type="InterPro" id="IPR000719">
    <property type="entry name" value="Prot_kinase_dom"/>
</dbReference>
<evidence type="ECO:0000256" key="1">
    <source>
        <dbReference type="PROSITE-ProRule" id="PRU10141"/>
    </source>
</evidence>
<keyword evidence="1" id="KW-0067">ATP-binding</keyword>
<dbReference type="RefSeq" id="WP_121131991.1">
    <property type="nucleotide sequence ID" value="NZ_JBHUFK010000037.1"/>
</dbReference>
<organism evidence="3 4">
    <name type="scientific">Oceanobacillus bengalensis</name>
    <dbReference type="NCBI Taxonomy" id="1435466"/>
    <lineage>
        <taxon>Bacteria</taxon>
        <taxon>Bacillati</taxon>
        <taxon>Bacillota</taxon>
        <taxon>Bacilli</taxon>
        <taxon>Bacillales</taxon>
        <taxon>Bacillaceae</taxon>
        <taxon>Oceanobacillus</taxon>
    </lineage>
</organism>
<comment type="caution">
    <text evidence="3">The sequence shown here is derived from an EMBL/GenBank/DDBJ whole genome shotgun (WGS) entry which is preliminary data.</text>
</comment>
<reference evidence="3 4" key="1">
    <citation type="journal article" date="2015" name="Antonie Van Leeuwenhoek">
        <title>Oceanobacillus bengalensis sp. nov., a bacterium isolated from seawater of the Bay of Bengal.</title>
        <authorList>
            <person name="Yongchang O."/>
            <person name="Xiang W."/>
            <person name="Wang G."/>
        </authorList>
    </citation>
    <scope>NUCLEOTIDE SEQUENCE [LARGE SCALE GENOMIC DNA]</scope>
    <source>
        <strain evidence="3 4">MCCC 1K00260</strain>
    </source>
</reference>
<sequence>MRVLRKIYQFIVDKPLTKNTIIHERYVVVKLIGKGSYGIVYLCNDLQENERRILKQLRPSKRNKSEEVDLFQQEVNILSHLQHRNMPTLYDNFSEEGNYFFVMNHIEGYNLDKVIFTNKEKYSEKDSLLLFSKLLELIENLHSQGIYHLDLRLPNILLHHNEVFLIDFGLARMQSDVRAANKMILQDFYDLGDILLFLLYTTFSTTKKKALPWTEELSITKETTCLLKRLLSIDEPYSNITEICGDLTAALEAID</sequence>
<protein>
    <submittedName>
        <fullName evidence="3">Serine/threonine-protein kinase</fullName>
    </submittedName>
</protein>
<dbReference type="InterPro" id="IPR017441">
    <property type="entry name" value="Protein_kinase_ATP_BS"/>
</dbReference>
<dbReference type="GO" id="GO:0005524">
    <property type="term" value="F:ATP binding"/>
    <property type="evidence" value="ECO:0007669"/>
    <property type="project" value="UniProtKB-UniRule"/>
</dbReference>
<gene>
    <name evidence="3" type="ORF">D8M05_11730</name>
</gene>
<dbReference type="EMBL" id="RBZO01000017">
    <property type="protein sequence ID" value="RKQ14926.1"/>
    <property type="molecule type" value="Genomic_DNA"/>
</dbReference>
<dbReference type="PANTHER" id="PTHR24347">
    <property type="entry name" value="SERINE/THREONINE-PROTEIN KINASE"/>
    <property type="match status" value="1"/>
</dbReference>
<evidence type="ECO:0000313" key="3">
    <source>
        <dbReference type="EMBL" id="RKQ14926.1"/>
    </source>
</evidence>
<evidence type="ECO:0000313" key="4">
    <source>
        <dbReference type="Proteomes" id="UP000281813"/>
    </source>
</evidence>
<dbReference type="Gene3D" id="1.10.510.10">
    <property type="entry name" value="Transferase(Phosphotransferase) domain 1"/>
    <property type="match status" value="1"/>
</dbReference>
<dbReference type="Proteomes" id="UP000281813">
    <property type="component" value="Unassembled WGS sequence"/>
</dbReference>
<feature type="domain" description="Protein kinase" evidence="2">
    <location>
        <begin position="26"/>
        <end position="255"/>
    </location>
</feature>
<dbReference type="GO" id="GO:0004672">
    <property type="term" value="F:protein kinase activity"/>
    <property type="evidence" value="ECO:0007669"/>
    <property type="project" value="InterPro"/>
</dbReference>
<dbReference type="OrthoDB" id="9788659at2"/>
<keyword evidence="4" id="KW-1185">Reference proteome</keyword>